<dbReference type="GO" id="GO:0046872">
    <property type="term" value="F:metal ion binding"/>
    <property type="evidence" value="ECO:0007669"/>
    <property type="project" value="UniProtKB-KW"/>
</dbReference>
<comment type="caution">
    <text evidence="21">The sequence shown here is derived from an EMBL/GenBank/DDBJ whole genome shotgun (WGS) entry which is preliminary data.</text>
</comment>
<dbReference type="GO" id="GO:0000166">
    <property type="term" value="F:nucleotide binding"/>
    <property type="evidence" value="ECO:0007669"/>
    <property type="project" value="UniProtKB-KW"/>
</dbReference>
<proteinExistence type="inferred from homology"/>
<keyword evidence="15 18" id="KW-0057">Aromatic amino acid biosynthesis</keyword>
<comment type="subcellular location">
    <subcellularLocation>
        <location evidence="4 18">Cytoplasm</location>
    </subcellularLocation>
</comment>
<accession>A0AA41ZFJ8</accession>
<dbReference type="Gene3D" id="1.20.1090.10">
    <property type="entry name" value="Dehydroquinate synthase-like - alpha domain"/>
    <property type="match status" value="1"/>
</dbReference>
<evidence type="ECO:0000256" key="8">
    <source>
        <dbReference type="ARBA" id="ARBA00017684"/>
    </source>
</evidence>
<comment type="caution">
    <text evidence="18">Lacks conserved residue(s) required for the propagation of feature annotation.</text>
</comment>
<evidence type="ECO:0000256" key="6">
    <source>
        <dbReference type="ARBA" id="ARBA00005412"/>
    </source>
</evidence>
<dbReference type="Pfam" id="PF24621">
    <property type="entry name" value="DHQS_C"/>
    <property type="match status" value="1"/>
</dbReference>
<comment type="cofactor">
    <cofactor evidence="2 18">
        <name>NAD(+)</name>
        <dbReference type="ChEBI" id="CHEBI:57540"/>
    </cofactor>
</comment>
<gene>
    <name evidence="18 21" type="primary">aroB</name>
    <name evidence="21" type="ORF">OQ287_08965</name>
</gene>
<evidence type="ECO:0000256" key="7">
    <source>
        <dbReference type="ARBA" id="ARBA00013031"/>
    </source>
</evidence>
<dbReference type="PANTHER" id="PTHR43622:SF7">
    <property type="entry name" value="3-DEHYDROQUINATE SYNTHASE, CHLOROPLASTIC"/>
    <property type="match status" value="1"/>
</dbReference>
<comment type="cofactor">
    <cofactor evidence="18">
        <name>Co(2+)</name>
        <dbReference type="ChEBI" id="CHEBI:48828"/>
    </cofactor>
    <cofactor evidence="18">
        <name>Zn(2+)</name>
        <dbReference type="ChEBI" id="CHEBI:29105"/>
    </cofactor>
    <text evidence="18">Binds 1 divalent metal cation per subunit. Can use either Co(2+) or Zn(2+).</text>
</comment>
<dbReference type="PIRSF" id="PIRSF001455">
    <property type="entry name" value="DHQ_synth"/>
    <property type="match status" value="1"/>
</dbReference>
<evidence type="ECO:0000256" key="10">
    <source>
        <dbReference type="ARBA" id="ARBA00022605"/>
    </source>
</evidence>
<dbReference type="InterPro" id="IPR050071">
    <property type="entry name" value="Dehydroquinate_synthase"/>
</dbReference>
<feature type="binding site" evidence="18">
    <location>
        <position position="262"/>
    </location>
    <ligand>
        <name>Zn(2+)</name>
        <dbReference type="ChEBI" id="CHEBI:29105"/>
    </ligand>
</feature>
<dbReference type="Gene3D" id="3.40.50.1970">
    <property type="match status" value="1"/>
</dbReference>
<organism evidence="21 22">
    <name type="scientific">Larsenimonas rhizosphaerae</name>
    <dbReference type="NCBI Taxonomy" id="2944682"/>
    <lineage>
        <taxon>Bacteria</taxon>
        <taxon>Pseudomonadati</taxon>
        <taxon>Pseudomonadota</taxon>
        <taxon>Gammaproteobacteria</taxon>
        <taxon>Oceanospirillales</taxon>
        <taxon>Halomonadaceae</taxon>
        <taxon>Larsenimonas</taxon>
    </lineage>
</organism>
<dbReference type="InterPro" id="IPR030963">
    <property type="entry name" value="DHQ_synth_fam"/>
</dbReference>
<keyword evidence="17 18" id="KW-0170">Cobalt</keyword>
<dbReference type="RefSeq" id="WP_265896213.1">
    <property type="nucleotide sequence ID" value="NZ_JAPIVE010000002.1"/>
</dbReference>
<dbReference type="GO" id="GO:0008652">
    <property type="term" value="P:amino acid biosynthetic process"/>
    <property type="evidence" value="ECO:0007669"/>
    <property type="project" value="UniProtKB-KW"/>
</dbReference>
<evidence type="ECO:0000259" key="19">
    <source>
        <dbReference type="Pfam" id="PF01761"/>
    </source>
</evidence>
<feature type="binding site" evidence="18">
    <location>
        <begin position="103"/>
        <end position="107"/>
    </location>
    <ligand>
        <name>NAD(+)</name>
        <dbReference type="ChEBI" id="CHEBI:57540"/>
    </ligand>
</feature>
<evidence type="ECO:0000256" key="14">
    <source>
        <dbReference type="ARBA" id="ARBA00023027"/>
    </source>
</evidence>
<comment type="similarity">
    <text evidence="6 18">Belongs to the sugar phosphate cyclases superfamily. Dehydroquinate synthase family.</text>
</comment>
<dbReference type="Pfam" id="PF01761">
    <property type="entry name" value="DHQ_synthase"/>
    <property type="match status" value="1"/>
</dbReference>
<dbReference type="GO" id="GO:0009073">
    <property type="term" value="P:aromatic amino acid family biosynthetic process"/>
    <property type="evidence" value="ECO:0007669"/>
    <property type="project" value="UniProtKB-KW"/>
</dbReference>
<feature type="domain" description="3-dehydroquinate synthase C-terminal" evidence="20">
    <location>
        <begin position="179"/>
        <end position="323"/>
    </location>
</feature>
<dbReference type="GO" id="GO:0003856">
    <property type="term" value="F:3-dehydroquinate synthase activity"/>
    <property type="evidence" value="ECO:0007669"/>
    <property type="project" value="UniProtKB-UniRule"/>
</dbReference>
<feature type="binding site" evidence="18">
    <location>
        <position position="245"/>
    </location>
    <ligand>
        <name>Zn(2+)</name>
        <dbReference type="ChEBI" id="CHEBI:29105"/>
    </ligand>
</feature>
<protein>
    <recommendedName>
        <fullName evidence="8 18">3-dehydroquinate synthase</fullName>
        <shortName evidence="18">DHQS</shortName>
        <ecNumber evidence="7 18">4.2.3.4</ecNumber>
    </recommendedName>
</protein>
<feature type="domain" description="3-dehydroquinate synthase N-terminal" evidence="19">
    <location>
        <begin position="65"/>
        <end position="177"/>
    </location>
</feature>
<keyword evidence="14 18" id="KW-0520">NAD</keyword>
<name>A0AA41ZFJ8_9GAMM</name>
<sequence length="360" mass="39057">MQTLTVDLAERSYPIHVGPGLLGRKELLAPYITGSQVMIVTNDTVADLYLDVVRSMLPDLDVAEVVLPDGEQFKTLECLETIWDALLTAGFNRRCTLIALGGGVIGDMTGFAAASYQRGVDFIQIPTTLLSQVDSSVGGKTGINHPRGKNMIGAFWQPRVVLADTSVLATLSDREFSAGMAEVIKYGLIHDSDFLDFLEGSMPALLARESVALTHAIVRSCEIKADIVNQDETEQGIRAILNLGHTFGHAIENAMGYGTWLHGEAVSAGMNMAVTLSRNLDWLTDADVERTGRILQAAGLPLRPPSGVSTARFLELMRLDKKNVNARMRLVLLSRPGQACVTEEVPESLLTRTIDDFTAC</sequence>
<dbReference type="HAMAP" id="MF_00110">
    <property type="entry name" value="DHQ_synthase"/>
    <property type="match status" value="1"/>
</dbReference>
<dbReference type="PANTHER" id="PTHR43622">
    <property type="entry name" value="3-DEHYDROQUINATE SYNTHASE"/>
    <property type="match status" value="1"/>
</dbReference>
<dbReference type="FunFam" id="3.40.50.1970:FF:000001">
    <property type="entry name" value="3-dehydroquinate synthase"/>
    <property type="match status" value="1"/>
</dbReference>
<evidence type="ECO:0000256" key="11">
    <source>
        <dbReference type="ARBA" id="ARBA00022723"/>
    </source>
</evidence>
<keyword evidence="22" id="KW-1185">Reference proteome</keyword>
<evidence type="ECO:0000256" key="9">
    <source>
        <dbReference type="ARBA" id="ARBA00022490"/>
    </source>
</evidence>
<keyword evidence="13 18" id="KW-0862">Zinc</keyword>
<feature type="binding site" evidence="18">
    <location>
        <begin position="69"/>
        <end position="74"/>
    </location>
    <ligand>
        <name>NAD(+)</name>
        <dbReference type="ChEBI" id="CHEBI:57540"/>
    </ligand>
</feature>
<evidence type="ECO:0000259" key="20">
    <source>
        <dbReference type="Pfam" id="PF24621"/>
    </source>
</evidence>
<keyword evidence="10 18" id="KW-0028">Amino-acid biosynthesis</keyword>
<dbReference type="EMBL" id="JAPIVE010000002">
    <property type="protein sequence ID" value="MCX2524372.1"/>
    <property type="molecule type" value="Genomic_DNA"/>
</dbReference>
<dbReference type="InterPro" id="IPR030960">
    <property type="entry name" value="DHQS/DOIS_N"/>
</dbReference>
<evidence type="ECO:0000313" key="21">
    <source>
        <dbReference type="EMBL" id="MCX2524372.1"/>
    </source>
</evidence>
<dbReference type="CDD" id="cd08195">
    <property type="entry name" value="DHQS"/>
    <property type="match status" value="1"/>
</dbReference>
<feature type="binding site" evidence="18">
    <location>
        <position position="149"/>
    </location>
    <ligand>
        <name>NAD(+)</name>
        <dbReference type="ChEBI" id="CHEBI:57540"/>
    </ligand>
</feature>
<evidence type="ECO:0000256" key="4">
    <source>
        <dbReference type="ARBA" id="ARBA00004496"/>
    </source>
</evidence>
<evidence type="ECO:0000256" key="18">
    <source>
        <dbReference type="HAMAP-Rule" id="MF_00110"/>
    </source>
</evidence>
<dbReference type="SUPFAM" id="SSF56796">
    <property type="entry name" value="Dehydroquinate synthase-like"/>
    <property type="match status" value="1"/>
</dbReference>
<evidence type="ECO:0000256" key="13">
    <source>
        <dbReference type="ARBA" id="ARBA00022833"/>
    </source>
</evidence>
<comment type="function">
    <text evidence="3 18">Catalyzes the conversion of 3-deoxy-D-arabino-heptulosonate 7-phosphate (DAHP) to dehydroquinate (DHQ).</text>
</comment>
<evidence type="ECO:0000256" key="16">
    <source>
        <dbReference type="ARBA" id="ARBA00023239"/>
    </source>
</evidence>
<feature type="binding site" evidence="18">
    <location>
        <position position="182"/>
    </location>
    <ligand>
        <name>Zn(2+)</name>
        <dbReference type="ChEBI" id="CHEBI:29105"/>
    </ligand>
</feature>
<evidence type="ECO:0000256" key="1">
    <source>
        <dbReference type="ARBA" id="ARBA00001393"/>
    </source>
</evidence>
<evidence type="ECO:0000256" key="5">
    <source>
        <dbReference type="ARBA" id="ARBA00004661"/>
    </source>
</evidence>
<feature type="binding site" evidence="18">
    <location>
        <position position="140"/>
    </location>
    <ligand>
        <name>NAD(+)</name>
        <dbReference type="ChEBI" id="CHEBI:57540"/>
    </ligand>
</feature>
<keyword evidence="16 18" id="KW-0456">Lyase</keyword>
<comment type="catalytic activity">
    <reaction evidence="1 18">
        <text>7-phospho-2-dehydro-3-deoxy-D-arabino-heptonate = 3-dehydroquinate + phosphate</text>
        <dbReference type="Rhea" id="RHEA:21968"/>
        <dbReference type="ChEBI" id="CHEBI:32364"/>
        <dbReference type="ChEBI" id="CHEBI:43474"/>
        <dbReference type="ChEBI" id="CHEBI:58394"/>
        <dbReference type="EC" id="4.2.3.4"/>
    </reaction>
</comment>
<reference evidence="21" key="1">
    <citation type="submission" date="2022-11" db="EMBL/GenBank/DDBJ databases">
        <title>Larsenimonas rhizosphaerae sp. nov., isolated from a tidal mudflat.</title>
        <authorList>
            <person name="Lee S.D."/>
            <person name="Kim I.S."/>
        </authorList>
    </citation>
    <scope>NUCLEOTIDE SEQUENCE</scope>
    <source>
        <strain evidence="21">GH2-1</strain>
    </source>
</reference>
<dbReference type="AlphaFoldDB" id="A0AA41ZFJ8"/>
<dbReference type="GO" id="GO:0005737">
    <property type="term" value="C:cytoplasm"/>
    <property type="evidence" value="ECO:0007669"/>
    <property type="project" value="UniProtKB-SubCell"/>
</dbReference>
<dbReference type="NCBIfam" id="TIGR01357">
    <property type="entry name" value="aroB"/>
    <property type="match status" value="1"/>
</dbReference>
<comment type="pathway">
    <text evidence="5 18">Metabolic intermediate biosynthesis; chorismate biosynthesis; chorismate from D-erythrose 4-phosphate and phosphoenolpyruvate: step 2/7.</text>
</comment>
<dbReference type="Proteomes" id="UP001165678">
    <property type="component" value="Unassembled WGS sequence"/>
</dbReference>
<evidence type="ECO:0000256" key="17">
    <source>
        <dbReference type="ARBA" id="ARBA00023285"/>
    </source>
</evidence>
<evidence type="ECO:0000313" key="22">
    <source>
        <dbReference type="Proteomes" id="UP001165678"/>
    </source>
</evidence>
<dbReference type="InterPro" id="IPR056179">
    <property type="entry name" value="DHQS_C"/>
</dbReference>
<keyword evidence="12 18" id="KW-0547">Nucleotide-binding</keyword>
<evidence type="ECO:0000256" key="3">
    <source>
        <dbReference type="ARBA" id="ARBA00003485"/>
    </source>
</evidence>
<evidence type="ECO:0000256" key="12">
    <source>
        <dbReference type="ARBA" id="ARBA00022741"/>
    </source>
</evidence>
<keyword evidence="11 18" id="KW-0479">Metal-binding</keyword>
<feature type="binding site" evidence="18">
    <location>
        <begin position="127"/>
        <end position="128"/>
    </location>
    <ligand>
        <name>NAD(+)</name>
        <dbReference type="ChEBI" id="CHEBI:57540"/>
    </ligand>
</feature>
<dbReference type="EC" id="4.2.3.4" evidence="7 18"/>
<evidence type="ECO:0000256" key="15">
    <source>
        <dbReference type="ARBA" id="ARBA00023141"/>
    </source>
</evidence>
<keyword evidence="9 18" id="KW-0963">Cytoplasm</keyword>
<evidence type="ECO:0000256" key="2">
    <source>
        <dbReference type="ARBA" id="ARBA00001911"/>
    </source>
</evidence>
<dbReference type="InterPro" id="IPR016037">
    <property type="entry name" value="DHQ_synth_AroB"/>
</dbReference>
<dbReference type="GO" id="GO:0009423">
    <property type="term" value="P:chorismate biosynthetic process"/>
    <property type="evidence" value="ECO:0007669"/>
    <property type="project" value="UniProtKB-UniRule"/>
</dbReference>